<evidence type="ECO:0000256" key="1">
    <source>
        <dbReference type="SAM" id="MobiDB-lite"/>
    </source>
</evidence>
<feature type="region of interest" description="Disordered" evidence="1">
    <location>
        <begin position="1"/>
        <end position="26"/>
    </location>
</feature>
<sequence length="197" mass="22989">MEKDIKNQNRINVPETNARPSEERESTERTDANVLWRIFEERKREVEGLRDRWLRWFVANILILFLLAVLMFIGLTAGTSFAAASWLEFGIALPLTYSAVFFHAQHSKTREYLEEYSFKTLVARSLDVCRKMIKEDMHGASAEEEKKYLDFVIGSFKNLHTPPREIISKHPVRDEDDVKVGVVEKLGDIFKRFIPKL</sequence>
<keyword evidence="2" id="KW-1133">Transmembrane helix</keyword>
<dbReference type="AlphaFoldDB" id="A0A1G2CCM2"/>
<evidence type="ECO:0000256" key="2">
    <source>
        <dbReference type="SAM" id="Phobius"/>
    </source>
</evidence>
<gene>
    <name evidence="3" type="ORF">A2945_05360</name>
</gene>
<keyword evidence="2" id="KW-0812">Transmembrane</keyword>
<protein>
    <submittedName>
        <fullName evidence="3">Uncharacterized protein</fullName>
    </submittedName>
</protein>
<keyword evidence="2" id="KW-0472">Membrane</keyword>
<name>A0A1G2CCM2_9BACT</name>
<accession>A0A1G2CCM2</accession>
<organism evidence="3 4">
    <name type="scientific">Candidatus Liptonbacteria bacterium RIFCSPLOWO2_01_FULL_52_25</name>
    <dbReference type="NCBI Taxonomy" id="1798650"/>
    <lineage>
        <taxon>Bacteria</taxon>
        <taxon>Candidatus Liptoniibacteriota</taxon>
    </lineage>
</organism>
<feature type="compositionally biased region" description="Polar residues" evidence="1">
    <location>
        <begin position="8"/>
        <end position="19"/>
    </location>
</feature>
<reference evidence="3 4" key="1">
    <citation type="journal article" date="2016" name="Nat. Commun.">
        <title>Thousands of microbial genomes shed light on interconnected biogeochemical processes in an aquifer system.</title>
        <authorList>
            <person name="Anantharaman K."/>
            <person name="Brown C.T."/>
            <person name="Hug L.A."/>
            <person name="Sharon I."/>
            <person name="Castelle C.J."/>
            <person name="Probst A.J."/>
            <person name="Thomas B.C."/>
            <person name="Singh A."/>
            <person name="Wilkins M.J."/>
            <person name="Karaoz U."/>
            <person name="Brodie E.L."/>
            <person name="Williams K.H."/>
            <person name="Hubbard S.S."/>
            <person name="Banfield J.F."/>
        </authorList>
    </citation>
    <scope>NUCLEOTIDE SEQUENCE [LARGE SCALE GENOMIC DNA]</scope>
</reference>
<dbReference type="EMBL" id="MHLA01000021">
    <property type="protein sequence ID" value="OGY99115.1"/>
    <property type="molecule type" value="Genomic_DNA"/>
</dbReference>
<evidence type="ECO:0000313" key="3">
    <source>
        <dbReference type="EMBL" id="OGY99115.1"/>
    </source>
</evidence>
<feature type="transmembrane region" description="Helical" evidence="2">
    <location>
        <begin position="81"/>
        <end position="102"/>
    </location>
</feature>
<dbReference type="Proteomes" id="UP000178880">
    <property type="component" value="Unassembled WGS sequence"/>
</dbReference>
<feature type="transmembrane region" description="Helical" evidence="2">
    <location>
        <begin position="53"/>
        <end position="75"/>
    </location>
</feature>
<dbReference type="STRING" id="1798650.A2945_05360"/>
<comment type="caution">
    <text evidence="3">The sequence shown here is derived from an EMBL/GenBank/DDBJ whole genome shotgun (WGS) entry which is preliminary data.</text>
</comment>
<proteinExistence type="predicted"/>
<evidence type="ECO:0000313" key="4">
    <source>
        <dbReference type="Proteomes" id="UP000178880"/>
    </source>
</evidence>